<dbReference type="SUPFAM" id="SSF82657">
    <property type="entry name" value="BolA-like"/>
    <property type="match status" value="1"/>
</dbReference>
<dbReference type="InterPro" id="IPR036065">
    <property type="entry name" value="BolA-like_sf"/>
</dbReference>
<reference evidence="1" key="1">
    <citation type="submission" date="2014-11" db="EMBL/GenBank/DDBJ databases">
        <authorList>
            <person name="Zhu J."/>
            <person name="Qi W."/>
            <person name="Song R."/>
        </authorList>
    </citation>
    <scope>NUCLEOTIDE SEQUENCE</scope>
</reference>
<dbReference type="AlphaFoldDB" id="A0A1B1T9W3"/>
<dbReference type="InterPro" id="IPR002634">
    <property type="entry name" value="BolA"/>
</dbReference>
<name>A0A1B1T9W3_9ARCH</name>
<evidence type="ECO:0000313" key="1">
    <source>
        <dbReference type="EMBL" id="ANV79043.1"/>
    </source>
</evidence>
<proteinExistence type="predicted"/>
<accession>A0A1B1T9W3</accession>
<sequence>MVTEAWMVSEIQKIVPDANIEATDLHGSGDHFHVRVVSDSYLGVRPLQRQRPILNHFKPYIAQNIVHALDLKCMTIEQAESTLDTAFDPHSEKKTEFFGVHIRREKKE</sequence>
<protein>
    <submittedName>
        <fullName evidence="1">Stress-induced morphogen family protein</fullName>
    </submittedName>
</protein>
<dbReference type="Gene3D" id="3.30.300.90">
    <property type="entry name" value="BolA-like"/>
    <property type="match status" value="1"/>
</dbReference>
<reference evidence="1" key="2">
    <citation type="journal article" date="2015" name="ISME J.">
        <title>A new class of marine Euryarchaeota group II from the Mediterranean deep chlorophyll maximum.</title>
        <authorList>
            <person name="Martin-Cuadrado A.B."/>
            <person name="Garcia-Heredia I."/>
            <person name="Molto A.G."/>
            <person name="Lopez-Ubeda R."/>
            <person name="Kimes N."/>
            <person name="Lopez-Garcia P."/>
            <person name="Moreira D."/>
            <person name="Rodriguez-Valera F."/>
        </authorList>
    </citation>
    <scope>NUCLEOTIDE SEQUENCE</scope>
</reference>
<dbReference type="EMBL" id="KP211812">
    <property type="protein sequence ID" value="ANV79043.1"/>
    <property type="molecule type" value="Genomic_DNA"/>
</dbReference>
<organism evidence="1">
    <name type="scientific">uncultured Poseidoniia archaeon</name>
    <dbReference type="NCBI Taxonomy" id="1697135"/>
    <lineage>
        <taxon>Archaea</taxon>
        <taxon>Methanobacteriati</taxon>
        <taxon>Thermoplasmatota</taxon>
        <taxon>Candidatus Poseidoniia</taxon>
        <taxon>environmental samples</taxon>
    </lineage>
</organism>
<dbReference type="Pfam" id="PF01722">
    <property type="entry name" value="BolA"/>
    <property type="match status" value="1"/>
</dbReference>